<name>A0A1J3DCW2_NOCCA</name>
<dbReference type="EMBL" id="GEVI01014462">
    <property type="protein sequence ID" value="JAU17858.1"/>
    <property type="molecule type" value="Transcribed_RNA"/>
</dbReference>
<proteinExistence type="predicted"/>
<gene>
    <name evidence="1" type="ORF">GA_TR9789_c39_g1_i1_g.31534</name>
</gene>
<reference evidence="1" key="1">
    <citation type="submission" date="2016-07" db="EMBL/GenBank/DDBJ databases">
        <title>De novo transcriptome assembly of four accessions of the metal hyperaccumulator plant Noccaea caerulescens.</title>
        <authorList>
            <person name="Blande D."/>
            <person name="Halimaa P."/>
            <person name="Tervahauta A.I."/>
            <person name="Aarts M.G."/>
            <person name="Karenlampi S.O."/>
        </authorList>
    </citation>
    <scope>NUCLEOTIDE SEQUENCE</scope>
</reference>
<sequence length="117" mass="13396">MLMKLRACHMTSSQMWSTLDVQLETEKSPTLATTGDTAMMILWRMIRLGSILVIRYYRIIVGVRTLIFFQLRTSLTRSLVNKTHHHGMIFLGGSKMKNGLLQSPLILSALSYEIFCM</sequence>
<protein>
    <submittedName>
        <fullName evidence="1">Uncharacterized protein</fullName>
    </submittedName>
</protein>
<accession>A0A1J3DCW2</accession>
<evidence type="ECO:0000313" key="1">
    <source>
        <dbReference type="EMBL" id="JAU17858.1"/>
    </source>
</evidence>
<organism evidence="1">
    <name type="scientific">Noccaea caerulescens</name>
    <name type="common">Alpine penny-cress</name>
    <name type="synonym">Thlaspi caerulescens</name>
    <dbReference type="NCBI Taxonomy" id="107243"/>
    <lineage>
        <taxon>Eukaryota</taxon>
        <taxon>Viridiplantae</taxon>
        <taxon>Streptophyta</taxon>
        <taxon>Embryophyta</taxon>
        <taxon>Tracheophyta</taxon>
        <taxon>Spermatophyta</taxon>
        <taxon>Magnoliopsida</taxon>
        <taxon>eudicotyledons</taxon>
        <taxon>Gunneridae</taxon>
        <taxon>Pentapetalae</taxon>
        <taxon>rosids</taxon>
        <taxon>malvids</taxon>
        <taxon>Brassicales</taxon>
        <taxon>Brassicaceae</taxon>
        <taxon>Coluteocarpeae</taxon>
        <taxon>Noccaea</taxon>
    </lineage>
</organism>
<dbReference type="AlphaFoldDB" id="A0A1J3DCW2"/>